<sequence>MTDGIVVLAAALAALIGALLLVRLGGQFAAGHALRITKRFVQRLQDDRDGV</sequence>
<evidence type="ECO:0000313" key="2">
    <source>
        <dbReference type="Proteomes" id="UP000010798"/>
    </source>
</evidence>
<dbReference type="KEGG" id="saci:Sinac_4196"/>
<accession>L0DHT2</accession>
<evidence type="ECO:0000313" key="1">
    <source>
        <dbReference type="EMBL" id="AGA28400.1"/>
    </source>
</evidence>
<protein>
    <submittedName>
        <fullName evidence="1">Uncharacterized protein</fullName>
    </submittedName>
</protein>
<proteinExistence type="predicted"/>
<dbReference type="RefSeq" id="WP_015247528.1">
    <property type="nucleotide sequence ID" value="NC_019892.1"/>
</dbReference>
<keyword evidence="2" id="KW-1185">Reference proteome</keyword>
<reference evidence="1 2" key="1">
    <citation type="submission" date="2012-02" db="EMBL/GenBank/DDBJ databases">
        <title>Complete sequence of chromosome of Singulisphaera acidiphila DSM 18658.</title>
        <authorList>
            <consortium name="US DOE Joint Genome Institute (JGI-PGF)"/>
            <person name="Lucas S."/>
            <person name="Copeland A."/>
            <person name="Lapidus A."/>
            <person name="Glavina del Rio T."/>
            <person name="Dalin E."/>
            <person name="Tice H."/>
            <person name="Bruce D."/>
            <person name="Goodwin L."/>
            <person name="Pitluck S."/>
            <person name="Peters L."/>
            <person name="Ovchinnikova G."/>
            <person name="Chertkov O."/>
            <person name="Kyrpides N."/>
            <person name="Mavromatis K."/>
            <person name="Ivanova N."/>
            <person name="Brettin T."/>
            <person name="Detter J.C."/>
            <person name="Han C."/>
            <person name="Larimer F."/>
            <person name="Land M."/>
            <person name="Hauser L."/>
            <person name="Markowitz V."/>
            <person name="Cheng J.-F."/>
            <person name="Hugenholtz P."/>
            <person name="Woyke T."/>
            <person name="Wu D."/>
            <person name="Tindall B."/>
            <person name="Pomrenke H."/>
            <person name="Brambilla E."/>
            <person name="Klenk H.-P."/>
            <person name="Eisen J.A."/>
        </authorList>
    </citation>
    <scope>NUCLEOTIDE SEQUENCE [LARGE SCALE GENOMIC DNA]</scope>
    <source>
        <strain evidence="2">ATCC BAA-1392 / DSM 18658 / VKM B-2454 / MOB10</strain>
    </source>
</reference>
<organism evidence="1 2">
    <name type="scientific">Singulisphaera acidiphila (strain ATCC BAA-1392 / DSM 18658 / VKM B-2454 / MOB10)</name>
    <dbReference type="NCBI Taxonomy" id="886293"/>
    <lineage>
        <taxon>Bacteria</taxon>
        <taxon>Pseudomonadati</taxon>
        <taxon>Planctomycetota</taxon>
        <taxon>Planctomycetia</taxon>
        <taxon>Isosphaerales</taxon>
        <taxon>Isosphaeraceae</taxon>
        <taxon>Singulisphaera</taxon>
    </lineage>
</organism>
<dbReference type="HOGENOM" id="CLU_3103830_0_0_0"/>
<dbReference type="EMBL" id="CP003364">
    <property type="protein sequence ID" value="AGA28400.1"/>
    <property type="molecule type" value="Genomic_DNA"/>
</dbReference>
<gene>
    <name evidence="1" type="ordered locus">Sinac_4196</name>
</gene>
<dbReference type="AlphaFoldDB" id="L0DHT2"/>
<dbReference type="STRING" id="886293.Sinac_4196"/>
<name>L0DHT2_SINAD</name>
<dbReference type="Proteomes" id="UP000010798">
    <property type="component" value="Chromosome"/>
</dbReference>